<dbReference type="Proteomes" id="UP000240760">
    <property type="component" value="Unassembled WGS sequence"/>
</dbReference>
<accession>A0A2T4C2M5</accession>
<reference evidence="1 2" key="1">
    <citation type="submission" date="2016-07" db="EMBL/GenBank/DDBJ databases">
        <title>Multiple horizontal gene transfer events from other fungi enriched the ability of initially mycotrophic Trichoderma (Ascomycota) to feed on dead plant biomass.</title>
        <authorList>
            <consortium name="DOE Joint Genome Institute"/>
            <person name="Aerts A."/>
            <person name="Atanasova L."/>
            <person name="Chenthamara K."/>
            <person name="Zhang J."/>
            <person name="Grujic M."/>
            <person name="Henrissat B."/>
            <person name="Kuo A."/>
            <person name="Salamov A."/>
            <person name="Lipzen A."/>
            <person name="Labutti K."/>
            <person name="Barry K."/>
            <person name="Miao Y."/>
            <person name="Rahimi M.J."/>
            <person name="Shen Q."/>
            <person name="Grigoriev I.V."/>
            <person name="Kubicek C.P."/>
            <person name="Druzhinina I.S."/>
        </authorList>
    </citation>
    <scope>NUCLEOTIDE SEQUENCE [LARGE SCALE GENOMIC DNA]</scope>
    <source>
        <strain evidence="1 2">ATCC 18648</strain>
    </source>
</reference>
<proteinExistence type="predicted"/>
<dbReference type="EMBL" id="KZ679133">
    <property type="protein sequence ID" value="PTB75774.1"/>
    <property type="molecule type" value="Genomic_DNA"/>
</dbReference>
<name>A0A2T4C2M5_TRILO</name>
<organism evidence="1 2">
    <name type="scientific">Trichoderma longibrachiatum ATCC 18648</name>
    <dbReference type="NCBI Taxonomy" id="983965"/>
    <lineage>
        <taxon>Eukaryota</taxon>
        <taxon>Fungi</taxon>
        <taxon>Dikarya</taxon>
        <taxon>Ascomycota</taxon>
        <taxon>Pezizomycotina</taxon>
        <taxon>Sordariomycetes</taxon>
        <taxon>Hypocreomycetidae</taxon>
        <taxon>Hypocreales</taxon>
        <taxon>Hypocreaceae</taxon>
        <taxon>Trichoderma</taxon>
    </lineage>
</organism>
<gene>
    <name evidence="1" type="ORF">M440DRAFT_1463424</name>
</gene>
<protein>
    <submittedName>
        <fullName evidence="1">Uncharacterized protein</fullName>
    </submittedName>
</protein>
<sequence length="160" mass="17744">MRQPAHDMKGPSIWAVPSCLALFDHGSCKDSQLEAANKMAEGTGATPKLQAYSYQYWYGIGTSRLMCKYSHSVDMSQYRVKPRQGAKRSLQLQQQKHTVCTKYNVPVARKVMVGLSFPVEVDRAPLEAVVWIGTGRAARALVPHCVVHQGAKHGSLTHEH</sequence>
<dbReference type="AlphaFoldDB" id="A0A2T4C2M5"/>
<evidence type="ECO:0000313" key="2">
    <source>
        <dbReference type="Proteomes" id="UP000240760"/>
    </source>
</evidence>
<evidence type="ECO:0000313" key="1">
    <source>
        <dbReference type="EMBL" id="PTB75774.1"/>
    </source>
</evidence>
<keyword evidence="2" id="KW-1185">Reference proteome</keyword>
<dbReference type="OrthoDB" id="10561404at2759"/>